<reference evidence="1" key="2">
    <citation type="submission" date="2020-11" db="EMBL/GenBank/DDBJ databases">
        <authorList>
            <person name="McCartney M.A."/>
            <person name="Auch B."/>
            <person name="Kono T."/>
            <person name="Mallez S."/>
            <person name="Becker A."/>
            <person name="Gohl D.M."/>
            <person name="Silverstein K.A.T."/>
            <person name="Koren S."/>
            <person name="Bechman K.B."/>
            <person name="Herman A."/>
            <person name="Abrahante J.E."/>
            <person name="Garbe J."/>
        </authorList>
    </citation>
    <scope>NUCLEOTIDE SEQUENCE</scope>
    <source>
        <strain evidence="1">Duluth1</strain>
        <tissue evidence="1">Whole animal</tissue>
    </source>
</reference>
<gene>
    <name evidence="1" type="ORF">DPMN_166679</name>
</gene>
<keyword evidence="2" id="KW-1185">Reference proteome</keyword>
<dbReference type="Proteomes" id="UP000828390">
    <property type="component" value="Unassembled WGS sequence"/>
</dbReference>
<proteinExistence type="predicted"/>
<dbReference type="EMBL" id="JAIWYP010000008">
    <property type="protein sequence ID" value="KAH3788534.1"/>
    <property type="molecule type" value="Genomic_DNA"/>
</dbReference>
<evidence type="ECO:0000313" key="1">
    <source>
        <dbReference type="EMBL" id="KAH3788534.1"/>
    </source>
</evidence>
<comment type="caution">
    <text evidence="1">The sequence shown here is derived from an EMBL/GenBank/DDBJ whole genome shotgun (WGS) entry which is preliminary data.</text>
</comment>
<dbReference type="AlphaFoldDB" id="A0A9D4EZF1"/>
<sequence length="78" mass="8755">MYLCLTENACNGFRPAVIVPFPSYRMVHELLSSHPSHHTGWFPTCCHRSLPIIQDGFRLAVIVPFPSSKKSSLLENGD</sequence>
<reference evidence="1" key="1">
    <citation type="journal article" date="2019" name="bioRxiv">
        <title>The Genome of the Zebra Mussel, Dreissena polymorpha: A Resource for Invasive Species Research.</title>
        <authorList>
            <person name="McCartney M.A."/>
            <person name="Auch B."/>
            <person name="Kono T."/>
            <person name="Mallez S."/>
            <person name="Zhang Y."/>
            <person name="Obille A."/>
            <person name="Becker A."/>
            <person name="Abrahante J.E."/>
            <person name="Garbe J."/>
            <person name="Badalamenti J.P."/>
            <person name="Herman A."/>
            <person name="Mangelson H."/>
            <person name="Liachko I."/>
            <person name="Sullivan S."/>
            <person name="Sone E.D."/>
            <person name="Koren S."/>
            <person name="Silverstein K.A.T."/>
            <person name="Beckman K.B."/>
            <person name="Gohl D.M."/>
        </authorList>
    </citation>
    <scope>NUCLEOTIDE SEQUENCE</scope>
    <source>
        <strain evidence="1">Duluth1</strain>
        <tissue evidence="1">Whole animal</tissue>
    </source>
</reference>
<name>A0A9D4EZF1_DREPO</name>
<evidence type="ECO:0000313" key="2">
    <source>
        <dbReference type="Proteomes" id="UP000828390"/>
    </source>
</evidence>
<accession>A0A9D4EZF1</accession>
<organism evidence="1 2">
    <name type="scientific">Dreissena polymorpha</name>
    <name type="common">Zebra mussel</name>
    <name type="synonym">Mytilus polymorpha</name>
    <dbReference type="NCBI Taxonomy" id="45954"/>
    <lineage>
        <taxon>Eukaryota</taxon>
        <taxon>Metazoa</taxon>
        <taxon>Spiralia</taxon>
        <taxon>Lophotrochozoa</taxon>
        <taxon>Mollusca</taxon>
        <taxon>Bivalvia</taxon>
        <taxon>Autobranchia</taxon>
        <taxon>Heteroconchia</taxon>
        <taxon>Euheterodonta</taxon>
        <taxon>Imparidentia</taxon>
        <taxon>Neoheterodontei</taxon>
        <taxon>Myida</taxon>
        <taxon>Dreissenoidea</taxon>
        <taxon>Dreissenidae</taxon>
        <taxon>Dreissena</taxon>
    </lineage>
</organism>
<protein>
    <submittedName>
        <fullName evidence="1">Uncharacterized protein</fullName>
    </submittedName>
</protein>